<reference evidence="3" key="1">
    <citation type="journal article" date="2019" name="Int. J. Syst. Evol. Microbiol.">
        <title>The Global Catalogue of Microorganisms (GCM) 10K type strain sequencing project: providing services to taxonomists for standard genome sequencing and annotation.</title>
        <authorList>
            <consortium name="The Broad Institute Genomics Platform"/>
            <consortium name="The Broad Institute Genome Sequencing Center for Infectious Disease"/>
            <person name="Wu L."/>
            <person name="Ma J."/>
        </authorList>
    </citation>
    <scope>NUCLEOTIDE SEQUENCE [LARGE SCALE GENOMIC DNA]</scope>
    <source>
        <strain evidence="3">JCM 14969</strain>
    </source>
</reference>
<name>A0ABP4NFE5_9ACTN</name>
<evidence type="ECO:0000313" key="3">
    <source>
        <dbReference type="Proteomes" id="UP001500393"/>
    </source>
</evidence>
<gene>
    <name evidence="2" type="ORF">GCM10009789_11070</name>
</gene>
<keyword evidence="1" id="KW-0233">DNA recombination</keyword>
<dbReference type="SUPFAM" id="SSF56349">
    <property type="entry name" value="DNA breaking-rejoining enzymes"/>
    <property type="match status" value="1"/>
</dbReference>
<dbReference type="EMBL" id="BAAAOS010000007">
    <property type="protein sequence ID" value="GAA1559488.1"/>
    <property type="molecule type" value="Genomic_DNA"/>
</dbReference>
<comment type="caution">
    <text evidence="2">The sequence shown here is derived from an EMBL/GenBank/DDBJ whole genome shotgun (WGS) entry which is preliminary data.</text>
</comment>
<organism evidence="2 3">
    <name type="scientific">Kribbella sancticallisti</name>
    <dbReference type="NCBI Taxonomy" id="460087"/>
    <lineage>
        <taxon>Bacteria</taxon>
        <taxon>Bacillati</taxon>
        <taxon>Actinomycetota</taxon>
        <taxon>Actinomycetes</taxon>
        <taxon>Propionibacteriales</taxon>
        <taxon>Kribbellaceae</taxon>
        <taxon>Kribbella</taxon>
    </lineage>
</organism>
<keyword evidence="3" id="KW-1185">Reference proteome</keyword>
<proteinExistence type="predicted"/>
<accession>A0ABP4NFE5</accession>
<sequence length="108" mass="11554">MLAQTYGLARTDRAALPEAVELAGLPSLADELAWVPSHKFRKTTATILDGGGQSARKIADQLGQADTTTTMNAYLGRKVLNPEAARILNEALKAIDDHDRQPSTGPDL</sequence>
<evidence type="ECO:0008006" key="4">
    <source>
        <dbReference type="Google" id="ProtNLM"/>
    </source>
</evidence>
<dbReference type="InterPro" id="IPR013762">
    <property type="entry name" value="Integrase-like_cat_sf"/>
</dbReference>
<dbReference type="InterPro" id="IPR011010">
    <property type="entry name" value="DNA_brk_join_enz"/>
</dbReference>
<dbReference type="Proteomes" id="UP001500393">
    <property type="component" value="Unassembled WGS sequence"/>
</dbReference>
<dbReference type="Gene3D" id="1.10.443.10">
    <property type="entry name" value="Intergrase catalytic core"/>
    <property type="match status" value="1"/>
</dbReference>
<evidence type="ECO:0000313" key="2">
    <source>
        <dbReference type="EMBL" id="GAA1559488.1"/>
    </source>
</evidence>
<protein>
    <recommendedName>
        <fullName evidence="4">Phage integrase family protein</fullName>
    </recommendedName>
</protein>
<evidence type="ECO:0000256" key="1">
    <source>
        <dbReference type="ARBA" id="ARBA00023172"/>
    </source>
</evidence>